<reference evidence="1 2" key="1">
    <citation type="journal article" date="2024" name="J Genomics">
        <title>Draft genome sequencing and assembly of Favolaschia claudopus CIRM-BRFM 2984 isolated from oak limbs.</title>
        <authorList>
            <person name="Navarro D."/>
            <person name="Drula E."/>
            <person name="Chaduli D."/>
            <person name="Cazenave R."/>
            <person name="Ahrendt S."/>
            <person name="Wang J."/>
            <person name="Lipzen A."/>
            <person name="Daum C."/>
            <person name="Barry K."/>
            <person name="Grigoriev I.V."/>
            <person name="Favel A."/>
            <person name="Rosso M.N."/>
            <person name="Martin F."/>
        </authorList>
    </citation>
    <scope>NUCLEOTIDE SEQUENCE [LARGE SCALE GENOMIC DNA]</scope>
    <source>
        <strain evidence="1 2">CIRM-BRFM 2984</strain>
    </source>
</reference>
<name>A0AAV9Z660_9AGAR</name>
<evidence type="ECO:0000313" key="1">
    <source>
        <dbReference type="EMBL" id="KAK6971454.1"/>
    </source>
</evidence>
<sequence>LYLSTAFDNEAPSSLLSLDWVLSAGVPTQNSVASGTLVLPQWSLSLPPTSFALDIRVSSSLPYDLVLGQDWAQYCRDSALEDCFALTTGPVDL</sequence>
<gene>
    <name evidence="1" type="ORF">R3P38DRAFT_2423941</name>
</gene>
<organism evidence="1 2">
    <name type="scientific">Favolaschia claudopus</name>
    <dbReference type="NCBI Taxonomy" id="2862362"/>
    <lineage>
        <taxon>Eukaryota</taxon>
        <taxon>Fungi</taxon>
        <taxon>Dikarya</taxon>
        <taxon>Basidiomycota</taxon>
        <taxon>Agaricomycotina</taxon>
        <taxon>Agaricomycetes</taxon>
        <taxon>Agaricomycetidae</taxon>
        <taxon>Agaricales</taxon>
        <taxon>Marasmiineae</taxon>
        <taxon>Mycenaceae</taxon>
        <taxon>Favolaschia</taxon>
    </lineage>
</organism>
<dbReference type="EMBL" id="JAWWNJ010000212">
    <property type="protein sequence ID" value="KAK6971454.1"/>
    <property type="molecule type" value="Genomic_DNA"/>
</dbReference>
<feature type="non-terminal residue" evidence="1">
    <location>
        <position position="1"/>
    </location>
</feature>
<protein>
    <submittedName>
        <fullName evidence="1">Uncharacterized protein</fullName>
    </submittedName>
</protein>
<evidence type="ECO:0000313" key="2">
    <source>
        <dbReference type="Proteomes" id="UP001362999"/>
    </source>
</evidence>
<accession>A0AAV9Z660</accession>
<feature type="non-terminal residue" evidence="1">
    <location>
        <position position="93"/>
    </location>
</feature>
<dbReference type="Proteomes" id="UP001362999">
    <property type="component" value="Unassembled WGS sequence"/>
</dbReference>
<comment type="caution">
    <text evidence="1">The sequence shown here is derived from an EMBL/GenBank/DDBJ whole genome shotgun (WGS) entry which is preliminary data.</text>
</comment>
<keyword evidence="2" id="KW-1185">Reference proteome</keyword>
<dbReference type="AlphaFoldDB" id="A0AAV9Z660"/>
<proteinExistence type="predicted"/>